<name>A0A0P9C762_9GAMM</name>
<evidence type="ECO:0000256" key="5">
    <source>
        <dbReference type="ARBA" id="ARBA00022741"/>
    </source>
</evidence>
<keyword evidence="2 8" id="KW-0808">Transferase</keyword>
<dbReference type="OrthoDB" id="9776281at2"/>
<feature type="binding site" evidence="8">
    <location>
        <position position="131"/>
    </location>
    <ligand>
        <name>ATP</name>
        <dbReference type="ChEBI" id="CHEBI:30616"/>
    </ligand>
</feature>
<dbReference type="Pfam" id="PF02696">
    <property type="entry name" value="SelO"/>
    <property type="match status" value="1"/>
</dbReference>
<keyword evidence="10" id="KW-1185">Reference proteome</keyword>
<dbReference type="GO" id="GO:0000287">
    <property type="term" value="F:magnesium ion binding"/>
    <property type="evidence" value="ECO:0007669"/>
    <property type="project" value="UniProtKB-UniRule"/>
</dbReference>
<dbReference type="EMBL" id="FMUN01000006">
    <property type="protein sequence ID" value="SCY46001.1"/>
    <property type="molecule type" value="Genomic_DNA"/>
</dbReference>
<evidence type="ECO:0000256" key="8">
    <source>
        <dbReference type="HAMAP-Rule" id="MF_00692"/>
    </source>
</evidence>
<reference evidence="10" key="1">
    <citation type="submission" date="2016-10" db="EMBL/GenBank/DDBJ databases">
        <authorList>
            <person name="Varghese N."/>
        </authorList>
    </citation>
    <scope>NUCLEOTIDE SEQUENCE [LARGE SCALE GENOMIC DNA]</scope>
    <source>
        <strain evidence="10">HL 19</strain>
    </source>
</reference>
<dbReference type="GO" id="GO:0070733">
    <property type="term" value="F:AMPylase activity"/>
    <property type="evidence" value="ECO:0007669"/>
    <property type="project" value="UniProtKB-EC"/>
</dbReference>
<feature type="binding site" evidence="8">
    <location>
        <position position="98"/>
    </location>
    <ligand>
        <name>ATP</name>
        <dbReference type="ChEBI" id="CHEBI:30616"/>
    </ligand>
</feature>
<dbReference type="RefSeq" id="WP_054965721.1">
    <property type="nucleotide sequence ID" value="NZ_FMUN01000006.1"/>
</dbReference>
<comment type="catalytic activity">
    <reaction evidence="8">
        <text>L-seryl-[protein] + UTP = O-(5'-uridylyl)-L-seryl-[protein] + diphosphate</text>
        <dbReference type="Rhea" id="RHEA:64604"/>
        <dbReference type="Rhea" id="RHEA-COMP:9863"/>
        <dbReference type="Rhea" id="RHEA-COMP:16635"/>
        <dbReference type="ChEBI" id="CHEBI:29999"/>
        <dbReference type="ChEBI" id="CHEBI:33019"/>
        <dbReference type="ChEBI" id="CHEBI:46398"/>
        <dbReference type="ChEBI" id="CHEBI:156051"/>
    </reaction>
</comment>
<keyword evidence="6 8" id="KW-0067">ATP-binding</keyword>
<feature type="binding site" evidence="8">
    <location>
        <position position="268"/>
    </location>
    <ligand>
        <name>ATP</name>
        <dbReference type="ChEBI" id="CHEBI:30616"/>
    </ligand>
</feature>
<comment type="catalytic activity">
    <reaction evidence="8">
        <text>L-tyrosyl-[protein] + ATP = O-(5'-adenylyl)-L-tyrosyl-[protein] + diphosphate</text>
        <dbReference type="Rhea" id="RHEA:54288"/>
        <dbReference type="Rhea" id="RHEA-COMP:10136"/>
        <dbReference type="Rhea" id="RHEA-COMP:13846"/>
        <dbReference type="ChEBI" id="CHEBI:30616"/>
        <dbReference type="ChEBI" id="CHEBI:33019"/>
        <dbReference type="ChEBI" id="CHEBI:46858"/>
        <dbReference type="ChEBI" id="CHEBI:83624"/>
        <dbReference type="EC" id="2.7.7.108"/>
    </reaction>
</comment>
<evidence type="ECO:0000256" key="3">
    <source>
        <dbReference type="ARBA" id="ARBA00022695"/>
    </source>
</evidence>
<comment type="similarity">
    <text evidence="1 8">Belongs to the SELO family.</text>
</comment>
<evidence type="ECO:0000256" key="2">
    <source>
        <dbReference type="ARBA" id="ARBA00022679"/>
    </source>
</evidence>
<evidence type="ECO:0000256" key="7">
    <source>
        <dbReference type="ARBA" id="ARBA00022842"/>
    </source>
</evidence>
<feature type="binding site" evidence="8">
    <location>
        <position position="132"/>
    </location>
    <ligand>
        <name>ATP</name>
        <dbReference type="ChEBI" id="CHEBI:30616"/>
    </ligand>
</feature>
<dbReference type="PATRIC" id="fig|381306.5.peg.2422"/>
<dbReference type="AlphaFoldDB" id="A0A0P9C762"/>
<feature type="binding site" evidence="8">
    <location>
        <position position="118"/>
    </location>
    <ligand>
        <name>ATP</name>
        <dbReference type="ChEBI" id="CHEBI:30616"/>
    </ligand>
</feature>
<feature type="binding site" evidence="8">
    <location>
        <position position="95"/>
    </location>
    <ligand>
        <name>ATP</name>
        <dbReference type="ChEBI" id="CHEBI:30616"/>
    </ligand>
</feature>
<keyword evidence="8" id="KW-0464">Manganese</keyword>
<gene>
    <name evidence="8" type="primary">ydiU</name>
    <name evidence="8" type="synonym">selO</name>
    <name evidence="9" type="ORF">SAMN05661077_2159</name>
</gene>
<dbReference type="HAMAP" id="MF_00692">
    <property type="entry name" value="SelO"/>
    <property type="match status" value="1"/>
</dbReference>
<feature type="binding site" evidence="8">
    <location>
        <position position="189"/>
    </location>
    <ligand>
        <name>ATP</name>
        <dbReference type="ChEBI" id="CHEBI:30616"/>
    </ligand>
</feature>
<comment type="catalytic activity">
    <reaction evidence="8">
        <text>L-tyrosyl-[protein] + UTP = O-(5'-uridylyl)-L-tyrosyl-[protein] + diphosphate</text>
        <dbReference type="Rhea" id="RHEA:83887"/>
        <dbReference type="Rhea" id="RHEA-COMP:10136"/>
        <dbReference type="Rhea" id="RHEA-COMP:20238"/>
        <dbReference type="ChEBI" id="CHEBI:33019"/>
        <dbReference type="ChEBI" id="CHEBI:46398"/>
        <dbReference type="ChEBI" id="CHEBI:46858"/>
        <dbReference type="ChEBI" id="CHEBI:90602"/>
    </reaction>
</comment>
<feature type="binding site" evidence="8">
    <location>
        <position position="182"/>
    </location>
    <ligand>
        <name>ATP</name>
        <dbReference type="ChEBI" id="CHEBI:30616"/>
    </ligand>
</feature>
<keyword evidence="5 8" id="KW-0547">Nucleotide-binding</keyword>
<sequence>MSQAETTAAEPLALDNSYLRLPEACYARVGPTEVSQPQLLRLNADLAEELGLDAEALAAPEGLEVLAGNRVPEGAEPLALAYAGHQFGNFVPQLGDGRAVLLGEVVDRDGVRRDLQLKGSGRTPFSRGGSDGRSSLGPVIREYLVSEGMAALGIPTTRALAMVATGDPVLRQQVEPGGVLTRVAASHVRVGTFEYFFRRGDLDTVRALADYVIERHYPEVAEAEQPYKALMGAVADRTADLVADWLLVGFIHGVMNTDNVSIAGETIDYGPCAFMDDYHPATVYSSIDRHGRYAYDQQPKIAQWNLARFAEALLPLISDDPDTAVAAAHEMLDPFQDRLNARYHAGLRRKMGLMEERDGDEDLALDLLARMAVQRADFTLTFRRLADLGREPSENDEAVRELFADPADFDAWARSWRDRLAAEDSGDEARRAAMRAVNPAYIPRNHRVEEAIAAAMHEGDLRPIDDLLTVLADPYADHPGYEHLARPPRPEEVVEQTFCGT</sequence>
<dbReference type="NCBIfam" id="NF000658">
    <property type="entry name" value="PRK00029.1"/>
    <property type="match status" value="1"/>
</dbReference>
<feature type="active site" description="Proton acceptor" evidence="8">
    <location>
        <position position="258"/>
    </location>
</feature>
<comment type="function">
    <text evidence="8">Nucleotidyltransferase involved in the post-translational modification of proteins. It can catalyze the addition of adenosine monophosphate (AMP) or uridine monophosphate (UMP) to a protein, resulting in modifications known as AMPylation and UMPylation.</text>
</comment>
<feature type="binding site" evidence="8">
    <location>
        <position position="97"/>
    </location>
    <ligand>
        <name>ATP</name>
        <dbReference type="ChEBI" id="CHEBI:30616"/>
    </ligand>
</feature>
<keyword evidence="7 8" id="KW-0460">Magnesium</keyword>
<comment type="cofactor">
    <cofactor evidence="8">
        <name>Mg(2+)</name>
        <dbReference type="ChEBI" id="CHEBI:18420"/>
    </cofactor>
    <cofactor evidence="8">
        <name>Mn(2+)</name>
        <dbReference type="ChEBI" id="CHEBI:29035"/>
    </cofactor>
</comment>
<feature type="binding site" evidence="8">
    <location>
        <position position="259"/>
    </location>
    <ligand>
        <name>Mg(2+)</name>
        <dbReference type="ChEBI" id="CHEBI:18420"/>
    </ligand>
</feature>
<evidence type="ECO:0000256" key="6">
    <source>
        <dbReference type="ARBA" id="ARBA00022840"/>
    </source>
</evidence>
<keyword evidence="4 8" id="KW-0479">Metal-binding</keyword>
<comment type="catalytic activity">
    <reaction evidence="8">
        <text>L-histidyl-[protein] + UTP = N(tele)-(5'-uridylyl)-L-histidyl-[protein] + diphosphate</text>
        <dbReference type="Rhea" id="RHEA:83891"/>
        <dbReference type="Rhea" id="RHEA-COMP:9745"/>
        <dbReference type="Rhea" id="RHEA-COMP:20239"/>
        <dbReference type="ChEBI" id="CHEBI:29979"/>
        <dbReference type="ChEBI" id="CHEBI:33019"/>
        <dbReference type="ChEBI" id="CHEBI:46398"/>
        <dbReference type="ChEBI" id="CHEBI:233474"/>
    </reaction>
</comment>
<dbReference type="GO" id="GO:0005524">
    <property type="term" value="F:ATP binding"/>
    <property type="evidence" value="ECO:0007669"/>
    <property type="project" value="UniProtKB-UniRule"/>
</dbReference>
<accession>A0A0P9C762</accession>
<dbReference type="GO" id="GO:0030145">
    <property type="term" value="F:manganese ion binding"/>
    <property type="evidence" value="ECO:0007669"/>
    <property type="project" value="UniProtKB-UniRule"/>
</dbReference>
<feature type="binding site" evidence="8">
    <location>
        <position position="268"/>
    </location>
    <ligand>
        <name>Mg(2+)</name>
        <dbReference type="ChEBI" id="CHEBI:18420"/>
    </ligand>
</feature>
<proteinExistence type="inferred from homology"/>
<evidence type="ECO:0000313" key="9">
    <source>
        <dbReference type="EMBL" id="SCY46001.1"/>
    </source>
</evidence>
<dbReference type="PANTHER" id="PTHR32057">
    <property type="entry name" value="PROTEIN ADENYLYLTRANSFERASE SELO, MITOCHONDRIAL"/>
    <property type="match status" value="1"/>
</dbReference>
<keyword evidence="3 8" id="KW-0548">Nucleotidyltransferase</keyword>
<dbReference type="EC" id="2.7.7.-" evidence="8"/>
<dbReference type="PANTHER" id="PTHR32057:SF14">
    <property type="entry name" value="PROTEIN ADENYLYLTRANSFERASE SELO, MITOCHONDRIAL"/>
    <property type="match status" value="1"/>
</dbReference>
<comment type="catalytic activity">
    <reaction evidence="8">
        <text>L-threonyl-[protein] + ATP = 3-O-(5'-adenylyl)-L-threonyl-[protein] + diphosphate</text>
        <dbReference type="Rhea" id="RHEA:54292"/>
        <dbReference type="Rhea" id="RHEA-COMP:11060"/>
        <dbReference type="Rhea" id="RHEA-COMP:13847"/>
        <dbReference type="ChEBI" id="CHEBI:30013"/>
        <dbReference type="ChEBI" id="CHEBI:30616"/>
        <dbReference type="ChEBI" id="CHEBI:33019"/>
        <dbReference type="ChEBI" id="CHEBI:138113"/>
        <dbReference type="EC" id="2.7.7.108"/>
    </reaction>
</comment>
<evidence type="ECO:0000256" key="4">
    <source>
        <dbReference type="ARBA" id="ARBA00022723"/>
    </source>
</evidence>
<dbReference type="Proteomes" id="UP000183104">
    <property type="component" value="Unassembled WGS sequence"/>
</dbReference>
<dbReference type="STRING" id="381306.AN478_06090"/>
<dbReference type="EC" id="2.7.7.108" evidence="8"/>
<protein>
    <recommendedName>
        <fullName evidence="8">Protein nucleotidyltransferase YdiU</fullName>
        <ecNumber evidence="8">2.7.7.-</ecNumber>
    </recommendedName>
    <alternativeName>
        <fullName evidence="8">Protein adenylyltransferase YdiU</fullName>
        <ecNumber evidence="8">2.7.7.108</ecNumber>
    </alternativeName>
    <alternativeName>
        <fullName evidence="8">Protein uridylyltransferase YdiU</fullName>
        <ecNumber evidence="8">2.7.7.-</ecNumber>
    </alternativeName>
</protein>
<evidence type="ECO:0000313" key="10">
    <source>
        <dbReference type="Proteomes" id="UP000183104"/>
    </source>
</evidence>
<comment type="catalytic activity">
    <reaction evidence="8">
        <text>L-seryl-[protein] + ATP = 3-O-(5'-adenylyl)-L-seryl-[protein] + diphosphate</text>
        <dbReference type="Rhea" id="RHEA:58120"/>
        <dbReference type="Rhea" id="RHEA-COMP:9863"/>
        <dbReference type="Rhea" id="RHEA-COMP:15073"/>
        <dbReference type="ChEBI" id="CHEBI:29999"/>
        <dbReference type="ChEBI" id="CHEBI:30616"/>
        <dbReference type="ChEBI" id="CHEBI:33019"/>
        <dbReference type="ChEBI" id="CHEBI:142516"/>
        <dbReference type="EC" id="2.7.7.108"/>
    </reaction>
</comment>
<organism evidence="9 10">
    <name type="scientific">Thiohalorhabdus denitrificans</name>
    <dbReference type="NCBI Taxonomy" id="381306"/>
    <lineage>
        <taxon>Bacteria</taxon>
        <taxon>Pseudomonadati</taxon>
        <taxon>Pseudomonadota</taxon>
        <taxon>Gammaproteobacteria</taxon>
        <taxon>Thiohalorhabdales</taxon>
        <taxon>Thiohalorhabdaceae</taxon>
        <taxon>Thiohalorhabdus</taxon>
    </lineage>
</organism>
<dbReference type="InterPro" id="IPR003846">
    <property type="entry name" value="SelO"/>
</dbReference>
<evidence type="ECO:0000256" key="1">
    <source>
        <dbReference type="ARBA" id="ARBA00009747"/>
    </source>
</evidence>